<organism evidence="3 4">
    <name type="scientific">Cyphellophora europaea (strain CBS 101466)</name>
    <name type="common">Phialophora europaea</name>
    <dbReference type="NCBI Taxonomy" id="1220924"/>
    <lineage>
        <taxon>Eukaryota</taxon>
        <taxon>Fungi</taxon>
        <taxon>Dikarya</taxon>
        <taxon>Ascomycota</taxon>
        <taxon>Pezizomycotina</taxon>
        <taxon>Eurotiomycetes</taxon>
        <taxon>Chaetothyriomycetidae</taxon>
        <taxon>Chaetothyriales</taxon>
        <taxon>Cyphellophoraceae</taxon>
        <taxon>Cyphellophora</taxon>
    </lineage>
</organism>
<feature type="region of interest" description="Disordered" evidence="1">
    <location>
        <begin position="1528"/>
        <end position="1587"/>
    </location>
</feature>
<feature type="region of interest" description="Disordered" evidence="1">
    <location>
        <begin position="1463"/>
        <end position="1483"/>
    </location>
</feature>
<feature type="transmembrane region" description="Helical" evidence="2">
    <location>
        <begin position="167"/>
        <end position="185"/>
    </location>
</feature>
<dbReference type="InterPro" id="IPR021840">
    <property type="entry name" value="DUF3433"/>
</dbReference>
<dbReference type="GeneID" id="19971504"/>
<feature type="transmembrane region" description="Helical" evidence="2">
    <location>
        <begin position="212"/>
        <end position="230"/>
    </location>
</feature>
<feature type="region of interest" description="Disordered" evidence="1">
    <location>
        <begin position="1194"/>
        <end position="1235"/>
    </location>
</feature>
<dbReference type="InParanoid" id="W2S2N2"/>
<accession>W2S2N2</accession>
<dbReference type="Pfam" id="PF11915">
    <property type="entry name" value="DUF3433"/>
    <property type="match status" value="2"/>
</dbReference>
<feature type="compositionally biased region" description="Gly residues" evidence="1">
    <location>
        <begin position="1463"/>
        <end position="1482"/>
    </location>
</feature>
<evidence type="ECO:0000313" key="4">
    <source>
        <dbReference type="Proteomes" id="UP000030752"/>
    </source>
</evidence>
<protein>
    <submittedName>
        <fullName evidence="3">Uncharacterized protein</fullName>
    </submittedName>
</protein>
<feature type="transmembrane region" description="Helical" evidence="2">
    <location>
        <begin position="760"/>
        <end position="780"/>
    </location>
</feature>
<reference evidence="3 4" key="1">
    <citation type="submission" date="2013-03" db="EMBL/GenBank/DDBJ databases">
        <title>The Genome Sequence of Phialophora europaea CBS 101466.</title>
        <authorList>
            <consortium name="The Broad Institute Genomics Platform"/>
            <person name="Cuomo C."/>
            <person name="de Hoog S."/>
            <person name="Gorbushina A."/>
            <person name="Walker B."/>
            <person name="Young S.K."/>
            <person name="Zeng Q."/>
            <person name="Gargeya S."/>
            <person name="Fitzgerald M."/>
            <person name="Haas B."/>
            <person name="Abouelleil A."/>
            <person name="Allen A.W."/>
            <person name="Alvarado L."/>
            <person name="Arachchi H.M."/>
            <person name="Berlin A.M."/>
            <person name="Chapman S.B."/>
            <person name="Gainer-Dewar J."/>
            <person name="Goldberg J."/>
            <person name="Griggs A."/>
            <person name="Gujja S."/>
            <person name="Hansen M."/>
            <person name="Howarth C."/>
            <person name="Imamovic A."/>
            <person name="Ireland A."/>
            <person name="Larimer J."/>
            <person name="McCowan C."/>
            <person name="Murphy C."/>
            <person name="Pearson M."/>
            <person name="Poon T.W."/>
            <person name="Priest M."/>
            <person name="Roberts A."/>
            <person name="Saif S."/>
            <person name="Shea T."/>
            <person name="Sisk P."/>
            <person name="Sykes S."/>
            <person name="Wortman J."/>
            <person name="Nusbaum C."/>
            <person name="Birren B."/>
        </authorList>
    </citation>
    <scope>NUCLEOTIDE SEQUENCE [LARGE SCALE GENOMIC DNA]</scope>
    <source>
        <strain evidence="3 4">CBS 101466</strain>
    </source>
</reference>
<evidence type="ECO:0000256" key="2">
    <source>
        <dbReference type="SAM" id="Phobius"/>
    </source>
</evidence>
<dbReference type="EMBL" id="KB822719">
    <property type="protein sequence ID" value="ETN42224.1"/>
    <property type="molecule type" value="Genomic_DNA"/>
</dbReference>
<dbReference type="VEuPathDB" id="FungiDB:HMPREF1541_04165"/>
<keyword evidence="2" id="KW-1133">Transmembrane helix</keyword>
<gene>
    <name evidence="3" type="ORF">HMPREF1541_04165</name>
</gene>
<feature type="transmembrane region" description="Helical" evidence="2">
    <location>
        <begin position="131"/>
        <end position="152"/>
    </location>
</feature>
<proteinExistence type="predicted"/>
<feature type="transmembrane region" description="Helical" evidence="2">
    <location>
        <begin position="236"/>
        <end position="260"/>
    </location>
</feature>
<keyword evidence="2" id="KW-0812">Transmembrane</keyword>
<feature type="transmembrane region" description="Helical" evidence="2">
    <location>
        <begin position="712"/>
        <end position="739"/>
    </location>
</feature>
<dbReference type="PANTHER" id="PTHR37544:SF1">
    <property type="entry name" value="PHOSPHORIBOSYLAMINOIMIDAZOLE-SUCCINOCARBOXAMIDE SYNTHASE"/>
    <property type="match status" value="1"/>
</dbReference>
<name>W2S2N2_CYPE1</name>
<feature type="transmembrane region" description="Helical" evidence="2">
    <location>
        <begin position="826"/>
        <end position="849"/>
    </location>
</feature>
<feature type="compositionally biased region" description="Gly residues" evidence="1">
    <location>
        <begin position="1555"/>
        <end position="1565"/>
    </location>
</feature>
<feature type="compositionally biased region" description="Basic and acidic residues" evidence="1">
    <location>
        <begin position="1534"/>
        <end position="1554"/>
    </location>
</feature>
<dbReference type="eggNOG" id="ENOG502QQ7D">
    <property type="taxonomic scope" value="Eukaryota"/>
</dbReference>
<dbReference type="RefSeq" id="XP_008716733.1">
    <property type="nucleotide sequence ID" value="XM_008718511.1"/>
</dbReference>
<evidence type="ECO:0000313" key="3">
    <source>
        <dbReference type="EMBL" id="ETN42224.1"/>
    </source>
</evidence>
<dbReference type="STRING" id="1220924.W2S2N2"/>
<keyword evidence="4" id="KW-1185">Reference proteome</keyword>
<keyword evidence="2" id="KW-0472">Membrane</keyword>
<dbReference type="Proteomes" id="UP000030752">
    <property type="component" value="Unassembled WGS sequence"/>
</dbReference>
<dbReference type="HOGENOM" id="CLU_003000_1_0_1"/>
<sequence length="1587" mass="169240">MENEPADFLQVPITERERVEARRRSTSIERLLPDAESVYSQPFEDDRQDLVSPVPSRFASVRGESSQPRRFHSYQGNQYAPISPIDEEDIADAASDVPSRPRTIPQSEKSFEPLVPLPDLWTPIWLRRSTLAVFIAFFVVSIVALIILWVLSATRTGFDVHFDGPHHAWWVYVPTIAVVLLVGLWRQVDYHTKTLMPWDELQRGPVTASKSLLLNYVSPLQIVALFQAFVHNHIPIVATVSSFMFLKIITVFSTGLFILLPKNVSQGNFPLLSLSRFDAAITNDATSAPVSAYYGSVYQGIPFQPGVAIDLAYAPFQYDESRDEEIAENATFSADVDAFVPTISCRAVDVTLDGDSTRQQSSTGDVFGDGIRIRIPSDSTCDNWAAMVISALNPQLQVAPSNQVYGSLQALSCGTGEPPGALLFTVLNLGFEQDLRDGSVQLALAGEDVATSSSRTVTNMTNVICEAGHTLTTIKVSNNTLEMNTPSQGVTLEPADNVRNRTLDNLSDGDVMATFAATVSAGGSQFGEVQGADNTSGFFTLMALHHGTRDVSRLLNTDDLSRAAEVTFKGVMAQYAHLSLSQPTGEEIRGSAQRMQTRYVVNDPSAALMIGALVVSIVAAFILLFSAPRAVVPRDPGSIAAVAATLTNSIELNRLLRRGGVPSENNQEAALDGYEFGTAIATTEHGQASFKVVASEGIKDHNAPKPENTLKWWHPITASIPFALFVLAIPIVLIGMLELTQKRSEDGGILNVPDNQATDIFTHYIPSLVMIIVASLLNLLDFNILVFTPCSALAAGGATAQKSILAHYLGITSPWALFEAIKVRHINVVLSTIATLIASILAIVAAGLYNVDSFDTVGSAIALSSSSRFTLEWPNSANTDNGAAGIINAVLHDNLSYPAFTYRSLVFPTFSLDNGDLETGNGSTRTTATNSTKITLDALMPDLQCYRVDRNFMTIFNDDNGQVTVDILATLPDSCQLAGTSGAGSFIDFSNTFNVPSDSSTVFGGRQNDLLFGSGAELIGNTLNTTTLNLSSLIADNPPVGCPSLAFTYGRFSANTTSADVSSMLCYQQIQTVRASFALIGNTTAIDVARGVSIDATDAQLLANPLSTDGDDKVFNMHIQRNLAWQMRPFAATADPAAFDLDAFFQGVLNPDDAPTRPLDPESLAGEDNDSELLGAVLDFYRLYMAQAISMNMRDDDDNTNSNNGTQSSSSSSSSSSSPSPPLSRRQAPAPLATIDTTISTPRLIQSRTSKLLLQVLLALTTLLSGTAWLLTRFRRVLPLDPNSVAGTMSLLAGSDLAHCVDDGLCECCGKPRRNSFGTVAEADAEAEAAEAEEEGGPLGAGRGGRVSVHAPSFVTAAGGIGAEREGVIPVGAEWYQGHGRGRRRGGGGRWNTVFSGKRFSSGWWAERRDRGRRRRWGVDVGDRADGSAADEDWELGPRRLKAGSDVGPGMRFEMRDFMVGRGAGGPRDGGGEGGSGIGGLRGRSLEVPAREGAYGYGYGYGGSGYGEGGLRGEDTSMERGRGMGISAAASEAGSREGSVDVGEGDERGRHGGGDGDGGGAGAGAGFNFSRGGYSRVAGDGDFRGEA</sequence>
<evidence type="ECO:0000256" key="1">
    <source>
        <dbReference type="SAM" id="MobiDB-lite"/>
    </source>
</evidence>
<dbReference type="PANTHER" id="PTHR37544">
    <property type="entry name" value="SPRAY-RELATED"/>
    <property type="match status" value="1"/>
</dbReference>
<feature type="transmembrane region" description="Helical" evidence="2">
    <location>
        <begin position="606"/>
        <end position="627"/>
    </location>
</feature>
<feature type="compositionally biased region" description="Low complexity" evidence="1">
    <location>
        <begin position="1200"/>
        <end position="1218"/>
    </location>
</feature>
<dbReference type="OrthoDB" id="5332281at2759"/>